<protein>
    <submittedName>
        <fullName evidence="1">Uncharacterized protein</fullName>
    </submittedName>
</protein>
<dbReference type="InterPro" id="IPR036390">
    <property type="entry name" value="WH_DNA-bd_sf"/>
</dbReference>
<gene>
    <name evidence="1" type="ORF">MSVAZ_0524</name>
</gene>
<dbReference type="RefSeq" id="WP_048117784.1">
    <property type="nucleotide sequence ID" value="NZ_CP009520.1"/>
</dbReference>
<dbReference type="GeneID" id="24808899"/>
<dbReference type="HOGENOM" id="CLU_1631675_0_0_2"/>
<evidence type="ECO:0000313" key="1">
    <source>
        <dbReference type="EMBL" id="AKB42793.1"/>
    </source>
</evidence>
<dbReference type="EMBL" id="CP009520">
    <property type="protein sequence ID" value="AKB42793.1"/>
    <property type="molecule type" value="Genomic_DNA"/>
</dbReference>
<dbReference type="PATRIC" id="fig|1434123.4.peg.576"/>
<proteinExistence type="predicted"/>
<accession>A0A0E3Q2Y3</accession>
<organism evidence="1 2">
    <name type="scientific">Methanosarcina vacuolata Z-761</name>
    <dbReference type="NCBI Taxonomy" id="1434123"/>
    <lineage>
        <taxon>Archaea</taxon>
        <taxon>Methanobacteriati</taxon>
        <taxon>Methanobacteriota</taxon>
        <taxon>Stenosarchaea group</taxon>
        <taxon>Methanomicrobia</taxon>
        <taxon>Methanosarcinales</taxon>
        <taxon>Methanosarcinaceae</taxon>
        <taxon>Methanosarcina</taxon>
    </lineage>
</organism>
<dbReference type="AlphaFoldDB" id="A0A0E3Q2Y3"/>
<dbReference type="InterPro" id="IPR036388">
    <property type="entry name" value="WH-like_DNA-bd_sf"/>
</dbReference>
<keyword evidence="2" id="KW-1185">Reference proteome</keyword>
<dbReference type="KEGG" id="mvc:MSVAZ_0524"/>
<reference evidence="1 2" key="1">
    <citation type="submission" date="2014-07" db="EMBL/GenBank/DDBJ databases">
        <title>Methanogenic archaea and the global carbon cycle.</title>
        <authorList>
            <person name="Henriksen J.R."/>
            <person name="Luke J."/>
            <person name="Reinhart S."/>
            <person name="Benedict M.N."/>
            <person name="Youngblut N.D."/>
            <person name="Metcalf M.E."/>
            <person name="Whitaker R.J."/>
            <person name="Metcalf W.W."/>
        </authorList>
    </citation>
    <scope>NUCLEOTIDE SEQUENCE [LARGE SCALE GENOMIC DNA]</scope>
    <source>
        <strain evidence="1 2">Z-761</strain>
    </source>
</reference>
<name>A0A0E3Q2Y3_9EURY</name>
<sequence>MALQDFLGKTIEIKIIDFLAENPAFTYNQTEIAECVGISRQSVNSKLPELIYNGIIEIKEKHNNANCYQLAKNDIVRKLIGSVFENGLFVSEYENNESIVISDLKKAVGPIPHYEVIECFYYPNKTSELMFSERSPDIIDELEFPIKKLNGEKYIIDTVAASA</sequence>
<evidence type="ECO:0000313" key="2">
    <source>
        <dbReference type="Proteomes" id="UP000033096"/>
    </source>
</evidence>
<dbReference type="Proteomes" id="UP000033096">
    <property type="component" value="Chromosome"/>
</dbReference>
<dbReference type="InterPro" id="IPR011991">
    <property type="entry name" value="ArsR-like_HTH"/>
</dbReference>
<dbReference type="Gene3D" id="1.10.10.10">
    <property type="entry name" value="Winged helix-like DNA-binding domain superfamily/Winged helix DNA-binding domain"/>
    <property type="match status" value="1"/>
</dbReference>
<dbReference type="SUPFAM" id="SSF46785">
    <property type="entry name" value="Winged helix' DNA-binding domain"/>
    <property type="match status" value="1"/>
</dbReference>
<dbReference type="CDD" id="cd00090">
    <property type="entry name" value="HTH_ARSR"/>
    <property type="match status" value="1"/>
</dbReference>